<evidence type="ECO:0000259" key="1">
    <source>
        <dbReference type="PROSITE" id="PS50057"/>
    </source>
</evidence>
<sequence length="132" mass="15080">MQWEDAFISLRGRADSTGQDVLNVVYQHLGSTLLETAYFGLRYVDATHQPQWLDPNKRVLQQLKGTGSQTLYFAVKFYAVDPCKLVEELTRANLCEVMLLCLWAAVISWYNIETTIQLLTLMTALEKISTDM</sequence>
<protein>
    <recommendedName>
        <fullName evidence="1">FERM domain-containing protein</fullName>
    </recommendedName>
</protein>
<evidence type="ECO:0000313" key="2">
    <source>
        <dbReference type="EMBL" id="KAK4022674.1"/>
    </source>
</evidence>
<dbReference type="Proteomes" id="UP001234178">
    <property type="component" value="Unassembled WGS sequence"/>
</dbReference>
<dbReference type="EMBL" id="JAOYFB010000037">
    <property type="protein sequence ID" value="KAK4022674.1"/>
    <property type="molecule type" value="Genomic_DNA"/>
</dbReference>
<accession>A0ABR0ACB1</accession>
<dbReference type="Pfam" id="PF09379">
    <property type="entry name" value="FERM_N"/>
    <property type="match status" value="1"/>
</dbReference>
<dbReference type="InterPro" id="IPR029071">
    <property type="entry name" value="Ubiquitin-like_domsf"/>
</dbReference>
<organism evidence="2 3">
    <name type="scientific">Daphnia magna</name>
    <dbReference type="NCBI Taxonomy" id="35525"/>
    <lineage>
        <taxon>Eukaryota</taxon>
        <taxon>Metazoa</taxon>
        <taxon>Ecdysozoa</taxon>
        <taxon>Arthropoda</taxon>
        <taxon>Crustacea</taxon>
        <taxon>Branchiopoda</taxon>
        <taxon>Diplostraca</taxon>
        <taxon>Cladocera</taxon>
        <taxon>Anomopoda</taxon>
        <taxon>Daphniidae</taxon>
        <taxon>Daphnia</taxon>
    </lineage>
</organism>
<dbReference type="InterPro" id="IPR000299">
    <property type="entry name" value="FERM_domain"/>
</dbReference>
<dbReference type="InterPro" id="IPR019747">
    <property type="entry name" value="FERM_CS"/>
</dbReference>
<dbReference type="Gene3D" id="3.10.20.90">
    <property type="entry name" value="Phosphatidylinositol 3-kinase Catalytic Subunit, Chain A, domain 1"/>
    <property type="match status" value="1"/>
</dbReference>
<dbReference type="PROSITE" id="PS50057">
    <property type="entry name" value="FERM_3"/>
    <property type="match status" value="1"/>
</dbReference>
<evidence type="ECO:0000313" key="3">
    <source>
        <dbReference type="Proteomes" id="UP001234178"/>
    </source>
</evidence>
<comment type="caution">
    <text evidence="2">The sequence shown here is derived from an EMBL/GenBank/DDBJ whole genome shotgun (WGS) entry which is preliminary data.</text>
</comment>
<dbReference type="PANTHER" id="PTHR23280:SF4">
    <property type="entry name" value="BAND 4.1-LIKE PROTEIN 4A"/>
    <property type="match status" value="1"/>
</dbReference>
<dbReference type="PROSITE" id="PS00660">
    <property type="entry name" value="FERM_1"/>
    <property type="match status" value="1"/>
</dbReference>
<name>A0ABR0ACB1_9CRUS</name>
<gene>
    <name evidence="2" type="ORF">OUZ56_008128</name>
</gene>
<proteinExistence type="predicted"/>
<keyword evidence="3" id="KW-1185">Reference proteome</keyword>
<reference evidence="2 3" key="1">
    <citation type="journal article" date="2023" name="Nucleic Acids Res.">
        <title>The hologenome of Daphnia magna reveals possible DNA methylation and microbiome-mediated evolution of the host genome.</title>
        <authorList>
            <person name="Chaturvedi A."/>
            <person name="Li X."/>
            <person name="Dhandapani V."/>
            <person name="Marshall H."/>
            <person name="Kissane S."/>
            <person name="Cuenca-Cambronero M."/>
            <person name="Asole G."/>
            <person name="Calvet F."/>
            <person name="Ruiz-Romero M."/>
            <person name="Marangio P."/>
            <person name="Guigo R."/>
            <person name="Rago D."/>
            <person name="Mirbahai L."/>
            <person name="Eastwood N."/>
            <person name="Colbourne J.K."/>
            <person name="Zhou J."/>
            <person name="Mallon E."/>
            <person name="Orsini L."/>
        </authorList>
    </citation>
    <scope>NUCLEOTIDE SEQUENCE [LARGE SCALE GENOMIC DNA]</scope>
    <source>
        <strain evidence="2">LRV0_1</strain>
    </source>
</reference>
<dbReference type="PANTHER" id="PTHR23280">
    <property type="entry name" value="4.1 G PROTEIN"/>
    <property type="match status" value="1"/>
</dbReference>
<feature type="domain" description="FERM" evidence="1">
    <location>
        <begin position="1"/>
        <end position="132"/>
    </location>
</feature>
<dbReference type="SUPFAM" id="SSF54236">
    <property type="entry name" value="Ubiquitin-like"/>
    <property type="match status" value="1"/>
</dbReference>
<dbReference type="InterPro" id="IPR018979">
    <property type="entry name" value="FERM_N"/>
</dbReference>